<sequence>MTFSPQLVAATIQDDSDLAKSVQDLVAAHPHTAPVMGRLLVYIQSQRASSSGQPDAKRQRLDSTVAPATITPPPQPDLGPEIYSTTPLS</sequence>
<evidence type="ECO:0000313" key="3">
    <source>
        <dbReference type="Proteomes" id="UP000738359"/>
    </source>
</evidence>
<dbReference type="OrthoDB" id="75754at2759"/>
<evidence type="ECO:0000313" key="2">
    <source>
        <dbReference type="EMBL" id="KAF9944880.1"/>
    </source>
</evidence>
<name>A0A9P6LV72_MORAP</name>
<evidence type="ECO:0000256" key="1">
    <source>
        <dbReference type="SAM" id="MobiDB-lite"/>
    </source>
</evidence>
<dbReference type="AlphaFoldDB" id="A0A9P6LV72"/>
<gene>
    <name evidence="2" type="ORF">BGZ70_004254</name>
</gene>
<dbReference type="EMBL" id="JAAAHY010002275">
    <property type="protein sequence ID" value="KAF9944880.1"/>
    <property type="molecule type" value="Genomic_DNA"/>
</dbReference>
<dbReference type="Proteomes" id="UP000738359">
    <property type="component" value="Unassembled WGS sequence"/>
</dbReference>
<accession>A0A9P6LV72</accession>
<proteinExistence type="predicted"/>
<reference evidence="2" key="1">
    <citation type="journal article" date="2020" name="Fungal Divers.">
        <title>Resolving the Mortierellaceae phylogeny through synthesis of multi-gene phylogenetics and phylogenomics.</title>
        <authorList>
            <person name="Vandepol N."/>
            <person name="Liber J."/>
            <person name="Desiro A."/>
            <person name="Na H."/>
            <person name="Kennedy M."/>
            <person name="Barry K."/>
            <person name="Grigoriev I.V."/>
            <person name="Miller A.N."/>
            <person name="O'Donnell K."/>
            <person name="Stajich J.E."/>
            <person name="Bonito G."/>
        </authorList>
    </citation>
    <scope>NUCLEOTIDE SEQUENCE</scope>
    <source>
        <strain evidence="2">CK1249</strain>
    </source>
</reference>
<comment type="caution">
    <text evidence="2">The sequence shown here is derived from an EMBL/GenBank/DDBJ whole genome shotgun (WGS) entry which is preliminary data.</text>
</comment>
<feature type="region of interest" description="Disordered" evidence="1">
    <location>
        <begin position="46"/>
        <end position="89"/>
    </location>
</feature>
<keyword evidence="3" id="KW-1185">Reference proteome</keyword>
<feature type="non-terminal residue" evidence="2">
    <location>
        <position position="89"/>
    </location>
</feature>
<protein>
    <submittedName>
        <fullName evidence="2">Uncharacterized protein</fullName>
    </submittedName>
</protein>
<organism evidence="2 3">
    <name type="scientific">Mortierella alpina</name>
    <name type="common">Oleaginous fungus</name>
    <name type="synonym">Mortierella renispora</name>
    <dbReference type="NCBI Taxonomy" id="64518"/>
    <lineage>
        <taxon>Eukaryota</taxon>
        <taxon>Fungi</taxon>
        <taxon>Fungi incertae sedis</taxon>
        <taxon>Mucoromycota</taxon>
        <taxon>Mortierellomycotina</taxon>
        <taxon>Mortierellomycetes</taxon>
        <taxon>Mortierellales</taxon>
        <taxon>Mortierellaceae</taxon>
        <taxon>Mortierella</taxon>
    </lineage>
</organism>